<dbReference type="AlphaFoldDB" id="A0A2V3DPG5"/>
<protein>
    <submittedName>
        <fullName evidence="1">Uncharacterized protein</fullName>
    </submittedName>
</protein>
<comment type="caution">
    <text evidence="1">The sequence shown here is derived from an EMBL/GenBank/DDBJ whole genome shotgun (WGS) entry which is preliminary data.</text>
</comment>
<gene>
    <name evidence="1" type="ORF">CVS29_14650</name>
</gene>
<organism evidence="1 2">
    <name type="scientific">Arthrobacter psychrochitiniphilus</name>
    <dbReference type="NCBI Taxonomy" id="291045"/>
    <lineage>
        <taxon>Bacteria</taxon>
        <taxon>Bacillati</taxon>
        <taxon>Actinomycetota</taxon>
        <taxon>Actinomycetes</taxon>
        <taxon>Micrococcales</taxon>
        <taxon>Micrococcaceae</taxon>
        <taxon>Arthrobacter</taxon>
    </lineage>
</organism>
<sequence length="250" mass="26839">MEQVDGSDGQWIADALERYLNKELWDQWIGTVATTIPDSFQAYARILHRVSGNTTTEVRWTDVAAAKGTTVHPAVQFHRLAQTELYGNAVLEGAPYGRPDQGELDQTQLVALAEILAGHTAAGQDVFQAVWVGWGSFAPGDGGIPDGAGERLRVAGGLREYWVFRGAMAELACPPWSEEEGGTHRETPNLAWPAGRSWCLATEIDFDSTLVGGSAELIAAVVNSPVLEALQVSPATNLSSEGDVINAPRQ</sequence>
<dbReference type="Proteomes" id="UP000246303">
    <property type="component" value="Unassembled WGS sequence"/>
</dbReference>
<dbReference type="EMBL" id="QHLZ01000010">
    <property type="protein sequence ID" value="PXA64571.1"/>
    <property type="molecule type" value="Genomic_DNA"/>
</dbReference>
<dbReference type="OrthoDB" id="2426596at2"/>
<dbReference type="RefSeq" id="WP_110107074.1">
    <property type="nucleotide sequence ID" value="NZ_JACBZZ010000001.1"/>
</dbReference>
<reference evidence="1 2" key="1">
    <citation type="submission" date="2018-05" db="EMBL/GenBank/DDBJ databases">
        <title>Genetic diversity of glacier-inhabiting Cryobacterium bacteria in China and description of Cryobacterium mengkeensis sp. nov. and Arthrobacter glacialis sp. nov.</title>
        <authorList>
            <person name="Liu Q."/>
            <person name="Xin Y.-H."/>
        </authorList>
    </citation>
    <scope>NUCLEOTIDE SEQUENCE [LARGE SCALE GENOMIC DNA]</scope>
    <source>
        <strain evidence="1 2">GP3</strain>
    </source>
</reference>
<accession>A0A2V3DPG5</accession>
<keyword evidence="2" id="KW-1185">Reference proteome</keyword>
<proteinExistence type="predicted"/>
<evidence type="ECO:0000313" key="2">
    <source>
        <dbReference type="Proteomes" id="UP000246303"/>
    </source>
</evidence>
<evidence type="ECO:0000313" key="1">
    <source>
        <dbReference type="EMBL" id="PXA64571.1"/>
    </source>
</evidence>
<name>A0A2V3DPG5_9MICC</name>